<dbReference type="KEGG" id="lalw:BTM29_01520"/>
<dbReference type="InterPro" id="IPR036514">
    <property type="entry name" value="SGNH_hydro_sf"/>
</dbReference>
<dbReference type="Proteomes" id="UP000187499">
    <property type="component" value="Chromosome"/>
</dbReference>
<evidence type="ECO:0000313" key="1">
    <source>
        <dbReference type="EMBL" id="APX71309.1"/>
    </source>
</evidence>
<name>A0A1P8Q0I2_9LACO</name>
<reference evidence="2" key="1">
    <citation type="submission" date="2016-12" db="EMBL/GenBank/DDBJ databases">
        <authorList>
            <person name="Jung M.Y."/>
            <person name="Lee S.H."/>
        </authorList>
    </citation>
    <scope>NUCLEOTIDE SEQUENCE [LARGE SCALE GENOMIC DNA]</scope>
    <source>
        <strain evidence="2">WiKim39</strain>
    </source>
</reference>
<protein>
    <recommendedName>
        <fullName evidence="3">SGNH hydrolase-type esterase domain-containing protein</fullName>
    </recommendedName>
</protein>
<dbReference type="SUPFAM" id="SSF52266">
    <property type="entry name" value="SGNH hydrolase"/>
    <property type="match status" value="1"/>
</dbReference>
<keyword evidence="2" id="KW-1185">Reference proteome</keyword>
<evidence type="ECO:0000313" key="2">
    <source>
        <dbReference type="Proteomes" id="UP000187499"/>
    </source>
</evidence>
<proteinExistence type="predicted"/>
<dbReference type="AlphaFoldDB" id="A0A1P8Q0I2"/>
<dbReference type="STRING" id="1847728.BTM29_01520"/>
<dbReference type="InterPro" id="IPR001087">
    <property type="entry name" value="GDSL"/>
</dbReference>
<accession>A0A1P8Q0I2</accession>
<dbReference type="PANTHER" id="PTHR43784">
    <property type="entry name" value="GDSL-LIKE LIPASE/ACYLHYDROLASE, PUTATIVE (AFU_ORTHOLOGUE AFUA_2G00820)-RELATED"/>
    <property type="match status" value="1"/>
</dbReference>
<dbReference type="RefSeq" id="WP_076613813.1">
    <property type="nucleotide sequence ID" value="NZ_CP019323.1"/>
</dbReference>
<gene>
    <name evidence="1" type="ORF">BTM29_01520</name>
</gene>
<dbReference type="Gene3D" id="3.40.50.1110">
    <property type="entry name" value="SGNH hydrolase"/>
    <property type="match status" value="1"/>
</dbReference>
<evidence type="ECO:0008006" key="3">
    <source>
        <dbReference type="Google" id="ProtNLM"/>
    </source>
</evidence>
<dbReference type="PANTHER" id="PTHR43784:SF2">
    <property type="entry name" value="GDSL-LIKE LIPASE_ACYLHYDROLASE, PUTATIVE (AFU_ORTHOLOGUE AFUA_2G00820)-RELATED"/>
    <property type="match status" value="1"/>
</dbReference>
<dbReference type="OrthoDB" id="1828825at2"/>
<dbReference type="InterPro" id="IPR053140">
    <property type="entry name" value="GDSL_Rv0518-like"/>
</dbReference>
<dbReference type="EMBL" id="CP019323">
    <property type="protein sequence ID" value="APX71309.1"/>
    <property type="molecule type" value="Genomic_DNA"/>
</dbReference>
<dbReference type="Pfam" id="PF00657">
    <property type="entry name" value="Lipase_GDSL"/>
    <property type="match status" value="1"/>
</dbReference>
<organism evidence="1 2">
    <name type="scientific">Companilactobacillus allii</name>
    <dbReference type="NCBI Taxonomy" id="1847728"/>
    <lineage>
        <taxon>Bacteria</taxon>
        <taxon>Bacillati</taxon>
        <taxon>Bacillota</taxon>
        <taxon>Bacilli</taxon>
        <taxon>Lactobacillales</taxon>
        <taxon>Lactobacillaceae</taxon>
        <taxon>Companilactobacillus</taxon>
    </lineage>
</organism>
<sequence>MTIVNTWTQEFSYFPNIKRINHNKTQTMTVFQSISTNKIRILVNNQYGRLPLEIKSIKIIVADKTYDIKYNKKTSFSIAAKQSIWSDWLTVHLMENSYFKIQITAFNRSIHTLGSTISSDIISCDNYQSGETSYFFGVSAIQADTSSLIEKLAFFGDSLTNQGTFTDALSKVMSKENIVTANYGISGNRLLHKGNSTSKWSSSFGPAGIDRFQKMIDEFCPNTIVLLEGTNDLMQPGTGTPLKELPTGEEYIAGLKGIEKTCQKNNIKLICLTIPPFKGSIIDGIAAWNPDKENIRIQINNYILEIPHSIDLATFVSNDEQTQLSDEFDCGDHAHFSKAGGKLIAQFLENSLNGLYV</sequence>
<dbReference type="GO" id="GO:0016788">
    <property type="term" value="F:hydrolase activity, acting on ester bonds"/>
    <property type="evidence" value="ECO:0007669"/>
    <property type="project" value="InterPro"/>
</dbReference>